<evidence type="ECO:0000256" key="4">
    <source>
        <dbReference type="ARBA" id="ARBA00022617"/>
    </source>
</evidence>
<dbReference type="PANTHER" id="PTHR24305">
    <property type="entry name" value="CYTOCHROME P450"/>
    <property type="match status" value="1"/>
</dbReference>
<evidence type="ECO:0000256" key="5">
    <source>
        <dbReference type="ARBA" id="ARBA00022723"/>
    </source>
</evidence>
<protein>
    <submittedName>
        <fullName evidence="11">VerA</fullName>
    </submittedName>
</protein>
<dbReference type="GO" id="GO:0005506">
    <property type="term" value="F:iron ion binding"/>
    <property type="evidence" value="ECO:0007669"/>
    <property type="project" value="InterPro"/>
</dbReference>
<dbReference type="STRING" id="554155.C5FIZ7"/>
<feature type="binding site" description="axial binding residue" evidence="9">
    <location>
        <position position="481"/>
    </location>
    <ligand>
        <name>heme</name>
        <dbReference type="ChEBI" id="CHEBI:30413"/>
    </ligand>
    <ligandPart>
        <name>Fe</name>
        <dbReference type="ChEBI" id="CHEBI:18248"/>
    </ligandPart>
</feature>
<keyword evidence="10" id="KW-1133">Transmembrane helix</keyword>
<dbReference type="EMBL" id="DS995702">
    <property type="protein sequence ID" value="EEQ29327.1"/>
    <property type="molecule type" value="Genomic_DNA"/>
</dbReference>
<gene>
    <name evidence="11" type="ORF">MCYG_02146</name>
</gene>
<dbReference type="SUPFAM" id="SSF48264">
    <property type="entry name" value="Cytochrome P450"/>
    <property type="match status" value="1"/>
</dbReference>
<dbReference type="CDD" id="cd11051">
    <property type="entry name" value="CYP59-like"/>
    <property type="match status" value="1"/>
</dbReference>
<dbReference type="AlphaFoldDB" id="C5FIZ7"/>
<keyword evidence="7 9" id="KW-0408">Iron</keyword>
<evidence type="ECO:0000256" key="6">
    <source>
        <dbReference type="ARBA" id="ARBA00023002"/>
    </source>
</evidence>
<dbReference type="RefSeq" id="XP_002849212.1">
    <property type="nucleotide sequence ID" value="XM_002849166.1"/>
</dbReference>
<reference evidence="12" key="1">
    <citation type="journal article" date="2012" name="MBio">
        <title>Comparative genome analysis of Trichophyton rubrum and related dermatophytes reveals candidate genes involved in infection.</title>
        <authorList>
            <person name="Martinez D.A."/>
            <person name="Oliver B.G."/>
            <person name="Graeser Y."/>
            <person name="Goldberg J.M."/>
            <person name="Li W."/>
            <person name="Martinez-Rossi N.M."/>
            <person name="Monod M."/>
            <person name="Shelest E."/>
            <person name="Barton R.C."/>
            <person name="Birch E."/>
            <person name="Brakhage A.A."/>
            <person name="Chen Z."/>
            <person name="Gurr S.J."/>
            <person name="Heiman D."/>
            <person name="Heitman J."/>
            <person name="Kosti I."/>
            <person name="Rossi A."/>
            <person name="Saif S."/>
            <person name="Samalova M."/>
            <person name="Saunders C.W."/>
            <person name="Shea T."/>
            <person name="Summerbell R.C."/>
            <person name="Xu J."/>
            <person name="Young S."/>
            <person name="Zeng Q."/>
            <person name="Birren B.W."/>
            <person name="Cuomo C.A."/>
            <person name="White T.C."/>
        </authorList>
    </citation>
    <scope>NUCLEOTIDE SEQUENCE [LARGE SCALE GENOMIC DNA]</scope>
    <source>
        <strain evidence="12">ATCC MYA-4605 / CBS 113480</strain>
    </source>
</reference>
<dbReference type="PANTHER" id="PTHR24305:SF107">
    <property type="entry name" value="P450, PUTATIVE (EUROFUNG)-RELATED"/>
    <property type="match status" value="1"/>
</dbReference>
<dbReference type="InterPro" id="IPR001128">
    <property type="entry name" value="Cyt_P450"/>
</dbReference>
<dbReference type="eggNOG" id="KOG0158">
    <property type="taxonomic scope" value="Eukaryota"/>
</dbReference>
<dbReference type="Pfam" id="PF00067">
    <property type="entry name" value="p450"/>
    <property type="match status" value="1"/>
</dbReference>
<dbReference type="VEuPathDB" id="FungiDB:MCYG_02146"/>
<keyword evidence="5 9" id="KW-0479">Metal-binding</keyword>
<dbReference type="PRINTS" id="PR00463">
    <property type="entry name" value="EP450I"/>
</dbReference>
<proteinExistence type="inferred from homology"/>
<accession>C5FIZ7</accession>
<comment type="cofactor">
    <cofactor evidence="1 9">
        <name>heme</name>
        <dbReference type="ChEBI" id="CHEBI:30413"/>
    </cofactor>
</comment>
<evidence type="ECO:0000256" key="10">
    <source>
        <dbReference type="SAM" id="Phobius"/>
    </source>
</evidence>
<dbReference type="Gene3D" id="1.10.630.10">
    <property type="entry name" value="Cytochrome P450"/>
    <property type="match status" value="1"/>
</dbReference>
<comment type="similarity">
    <text evidence="3">Belongs to the cytochrome P450 family.</text>
</comment>
<dbReference type="GO" id="GO:0004497">
    <property type="term" value="F:monooxygenase activity"/>
    <property type="evidence" value="ECO:0007669"/>
    <property type="project" value="UniProtKB-KW"/>
</dbReference>
<evidence type="ECO:0000313" key="11">
    <source>
        <dbReference type="EMBL" id="EEQ29327.1"/>
    </source>
</evidence>
<dbReference type="InterPro" id="IPR036396">
    <property type="entry name" value="Cyt_P450_sf"/>
</dbReference>
<sequence length="552" mass="62694">MILASGIPKLLVVIGLSVFTALLVHFLTRAISIRQRFYKMKARGIPIMEPYSPLLGHLPLLKTLGKGLPRDAHGSYTSMKILQNWQKYFPTAKKCPPLVYLDAWPFMAQPIIMVIAPELCSQLTQETPQPRHSMFGWALTPVTDGIDLISMNMADHKVWRSRLNPGFSSRNVIQNMPAILEEVSIFAQKLKDTTDTDGYEWGNMFTLYDAAVALTFDVISRFTLDIHLNEQTSGPGPLLKSMRNLIALVKLKNIKNRLERLTPGFKRVVSQNAATIRNILLPQIELRFSEALDSKNQKTVIDLAIKQLKESGEQPTPELMNIIVANLKAFLFAGHDTTAQTICWVFYEINKYPDILQILRTEHDQVLGPDPKSAKRVLQESPHKLNELNYTAAVIKETLRMHSLANTLRQGSPNFNFSLDGMQYPTDDCFIQTVPTLTHIHPDLWPRPAEFIPDRFLVPEGHPLYPVKNAWRPFELGNTKCIGQELALSELKLALVFTVRELDFDFNYELWDRVQGRKTAETVNGERAYRCGSGIGEVKDDMPVRVRLKHLD</sequence>
<dbReference type="PRINTS" id="PR00385">
    <property type="entry name" value="P450"/>
</dbReference>
<evidence type="ECO:0000256" key="2">
    <source>
        <dbReference type="ARBA" id="ARBA00005179"/>
    </source>
</evidence>
<feature type="transmembrane region" description="Helical" evidence="10">
    <location>
        <begin position="12"/>
        <end position="31"/>
    </location>
</feature>
<keyword evidence="10" id="KW-0812">Transmembrane</keyword>
<evidence type="ECO:0000256" key="3">
    <source>
        <dbReference type="ARBA" id="ARBA00010617"/>
    </source>
</evidence>
<dbReference type="OrthoDB" id="10029320at2759"/>
<dbReference type="InterPro" id="IPR050121">
    <property type="entry name" value="Cytochrome_P450_monoxygenase"/>
</dbReference>
<dbReference type="OMA" id="TAQTICW"/>
<evidence type="ECO:0000256" key="9">
    <source>
        <dbReference type="PIRSR" id="PIRSR602401-1"/>
    </source>
</evidence>
<name>C5FIZ7_ARTOC</name>
<dbReference type="Proteomes" id="UP000002035">
    <property type="component" value="Unassembled WGS sequence"/>
</dbReference>
<keyword evidence="10" id="KW-0472">Membrane</keyword>
<evidence type="ECO:0000256" key="7">
    <source>
        <dbReference type="ARBA" id="ARBA00023004"/>
    </source>
</evidence>
<comment type="pathway">
    <text evidence="2">Secondary metabolite biosynthesis.</text>
</comment>
<keyword evidence="6" id="KW-0560">Oxidoreductase</keyword>
<dbReference type="GO" id="GO:0020037">
    <property type="term" value="F:heme binding"/>
    <property type="evidence" value="ECO:0007669"/>
    <property type="project" value="InterPro"/>
</dbReference>
<evidence type="ECO:0000313" key="12">
    <source>
        <dbReference type="Proteomes" id="UP000002035"/>
    </source>
</evidence>
<dbReference type="HOGENOM" id="CLU_020492_0_1_1"/>
<dbReference type="InterPro" id="IPR002401">
    <property type="entry name" value="Cyt_P450_E_grp-I"/>
</dbReference>
<keyword evidence="12" id="KW-1185">Reference proteome</keyword>
<dbReference type="GeneID" id="9229267"/>
<keyword evidence="8" id="KW-0503">Monooxygenase</keyword>
<evidence type="ECO:0000256" key="1">
    <source>
        <dbReference type="ARBA" id="ARBA00001971"/>
    </source>
</evidence>
<organism evidence="11 12">
    <name type="scientific">Arthroderma otae (strain ATCC MYA-4605 / CBS 113480)</name>
    <name type="common">Microsporum canis</name>
    <dbReference type="NCBI Taxonomy" id="554155"/>
    <lineage>
        <taxon>Eukaryota</taxon>
        <taxon>Fungi</taxon>
        <taxon>Dikarya</taxon>
        <taxon>Ascomycota</taxon>
        <taxon>Pezizomycotina</taxon>
        <taxon>Eurotiomycetes</taxon>
        <taxon>Eurotiomycetidae</taxon>
        <taxon>Onygenales</taxon>
        <taxon>Arthrodermataceae</taxon>
        <taxon>Microsporum</taxon>
    </lineage>
</organism>
<keyword evidence="4 9" id="KW-0349">Heme</keyword>
<dbReference type="GO" id="GO:0016705">
    <property type="term" value="F:oxidoreductase activity, acting on paired donors, with incorporation or reduction of molecular oxygen"/>
    <property type="evidence" value="ECO:0007669"/>
    <property type="project" value="InterPro"/>
</dbReference>
<evidence type="ECO:0000256" key="8">
    <source>
        <dbReference type="ARBA" id="ARBA00023033"/>
    </source>
</evidence>